<name>A0A438CEB4_VITVI</name>
<dbReference type="AlphaFoldDB" id="A0A438CEB4"/>
<reference evidence="1 2" key="1">
    <citation type="journal article" date="2018" name="PLoS Genet.">
        <title>Population sequencing reveals clonal diversity and ancestral inbreeding in the grapevine cultivar Chardonnay.</title>
        <authorList>
            <person name="Roach M.J."/>
            <person name="Johnson D.L."/>
            <person name="Bohlmann J."/>
            <person name="van Vuuren H.J."/>
            <person name="Jones S.J."/>
            <person name="Pretorius I.S."/>
            <person name="Schmidt S.A."/>
            <person name="Borneman A.R."/>
        </authorList>
    </citation>
    <scope>NUCLEOTIDE SEQUENCE [LARGE SCALE GENOMIC DNA]</scope>
    <source>
        <strain evidence="2">cv. Chardonnay</strain>
        <tissue evidence="1">Leaf</tissue>
    </source>
</reference>
<gene>
    <name evidence="1" type="ORF">CK203_110905</name>
</gene>
<evidence type="ECO:0000313" key="2">
    <source>
        <dbReference type="Proteomes" id="UP000288805"/>
    </source>
</evidence>
<proteinExistence type="predicted"/>
<protein>
    <submittedName>
        <fullName evidence="1">Uncharacterized protein</fullName>
    </submittedName>
</protein>
<evidence type="ECO:0000313" key="1">
    <source>
        <dbReference type="EMBL" id="RVW21539.1"/>
    </source>
</evidence>
<accession>A0A438CEB4</accession>
<dbReference type="EMBL" id="QGNW01002285">
    <property type="protein sequence ID" value="RVW21539.1"/>
    <property type="molecule type" value="Genomic_DNA"/>
</dbReference>
<comment type="caution">
    <text evidence="1">The sequence shown here is derived from an EMBL/GenBank/DDBJ whole genome shotgun (WGS) entry which is preliminary data.</text>
</comment>
<organism evidence="1 2">
    <name type="scientific">Vitis vinifera</name>
    <name type="common">Grape</name>
    <dbReference type="NCBI Taxonomy" id="29760"/>
    <lineage>
        <taxon>Eukaryota</taxon>
        <taxon>Viridiplantae</taxon>
        <taxon>Streptophyta</taxon>
        <taxon>Embryophyta</taxon>
        <taxon>Tracheophyta</taxon>
        <taxon>Spermatophyta</taxon>
        <taxon>Magnoliopsida</taxon>
        <taxon>eudicotyledons</taxon>
        <taxon>Gunneridae</taxon>
        <taxon>Pentapetalae</taxon>
        <taxon>rosids</taxon>
        <taxon>Vitales</taxon>
        <taxon>Vitaceae</taxon>
        <taxon>Viteae</taxon>
        <taxon>Vitis</taxon>
    </lineage>
</organism>
<sequence>MRPGSEAMMVISSSSSDWTWTNEDTSPVSSLIQSLLGIYFRDHGISSLHKHRTGKLYGTWKLSIPGLSCHNRVADNKNTPENAMRILQSLSKSVDFGQESRGAIAKGQPSNFRP</sequence>
<dbReference type="Proteomes" id="UP000288805">
    <property type="component" value="Unassembled WGS sequence"/>
</dbReference>